<proteinExistence type="predicted"/>
<organism evidence="25 26">
    <name type="scientific">Litorilinea aerophila</name>
    <dbReference type="NCBI Taxonomy" id="1204385"/>
    <lineage>
        <taxon>Bacteria</taxon>
        <taxon>Bacillati</taxon>
        <taxon>Chloroflexota</taxon>
        <taxon>Caldilineae</taxon>
        <taxon>Caldilineales</taxon>
        <taxon>Caldilineaceae</taxon>
        <taxon>Litorilinea</taxon>
    </lineage>
</organism>
<dbReference type="InterPro" id="IPR003141">
    <property type="entry name" value="Pol/His_phosphatase_N"/>
</dbReference>
<dbReference type="PANTHER" id="PTHR36928">
    <property type="entry name" value="PHOSPHATASE YCDX-RELATED"/>
    <property type="match status" value="1"/>
</dbReference>
<keyword evidence="8" id="KW-0808">Transferase</keyword>
<comment type="cofactor">
    <cofactor evidence="1">
        <name>Mg(2+)</name>
        <dbReference type="ChEBI" id="CHEBI:18420"/>
    </cofactor>
</comment>
<dbReference type="PRINTS" id="PR00870">
    <property type="entry name" value="DNAPOLXBETA"/>
</dbReference>
<comment type="catalytic activity">
    <reaction evidence="18">
        <text>2'-deoxyribonucleotide-(2'-deoxyribose 5'-phosphate)-2'-deoxyribonucleotide-DNA = a 3'-end 2'-deoxyribonucleotide-(2,3-dehydro-2,3-deoxyribose 5'-phosphate)-DNA + a 5'-end 5'-phospho-2'-deoxyribonucleoside-DNA + H(+)</text>
        <dbReference type="Rhea" id="RHEA:66592"/>
        <dbReference type="Rhea" id="RHEA-COMP:13180"/>
        <dbReference type="Rhea" id="RHEA-COMP:16897"/>
        <dbReference type="Rhea" id="RHEA-COMP:17067"/>
        <dbReference type="ChEBI" id="CHEBI:15378"/>
        <dbReference type="ChEBI" id="CHEBI:136412"/>
        <dbReference type="ChEBI" id="CHEBI:157695"/>
        <dbReference type="ChEBI" id="CHEBI:167181"/>
        <dbReference type="EC" id="4.2.99.18"/>
    </reaction>
</comment>
<keyword evidence="12" id="KW-0832">Ubl conjugation</keyword>
<dbReference type="FunCoup" id="A0A540VJC5">
    <property type="interactions" value="126"/>
</dbReference>
<dbReference type="SMART" id="SM00278">
    <property type="entry name" value="HhH1"/>
    <property type="match status" value="3"/>
</dbReference>
<evidence type="ECO:0000256" key="12">
    <source>
        <dbReference type="ARBA" id="ARBA00022843"/>
    </source>
</evidence>
<gene>
    <name evidence="25" type="primary">polX</name>
    <name evidence="25" type="ORF">FKZ61_06070</name>
</gene>
<feature type="domain" description="DNA-directed DNA polymerase X" evidence="24">
    <location>
        <begin position="10"/>
        <end position="333"/>
    </location>
</feature>
<evidence type="ECO:0000256" key="8">
    <source>
        <dbReference type="ARBA" id="ARBA00022679"/>
    </source>
</evidence>
<accession>A0A540VJC5</accession>
<dbReference type="GO" id="GO:0003677">
    <property type="term" value="F:DNA binding"/>
    <property type="evidence" value="ECO:0007669"/>
    <property type="project" value="InterPro"/>
</dbReference>
<evidence type="ECO:0000256" key="15">
    <source>
        <dbReference type="ARBA" id="ARBA00023204"/>
    </source>
</evidence>
<evidence type="ECO:0000313" key="26">
    <source>
        <dbReference type="Proteomes" id="UP000317371"/>
    </source>
</evidence>
<evidence type="ECO:0000256" key="19">
    <source>
        <dbReference type="ARBA" id="ARBA00044678"/>
    </source>
</evidence>
<dbReference type="SMART" id="SM00481">
    <property type="entry name" value="POLIIIAc"/>
    <property type="match status" value="1"/>
</dbReference>
<sequence length="593" mass="64816">MSSQSQTTRFSNRDVADILSEVADILQILDANRFRIIAFQNAAEAIRTYGQDINAVHAAGKLQEIPGVGKGIAGAIAELLEQGRVAEFEELKAQVPPGVVEMIHVPDVGPKTARRLWQELGITSVEELRQAAEAGRIRELKGFGAKSEQKILKGIELWSQRGGESRTPLGEARPLALALVEGLHTAASGAIQQIQVAGSLRRWRETIGDLDILCVSNDPSTVMEAFRSLPQVSDVVGSGETKTSVILTTGLRADLRVVEARHWGAALQYFTGSKEHNVALRELALRQGWSLNEYGLTATGSGQEPEGTQRFFDTEEALYDFLGLEWIPPELRENRGEIQAARRHELPPLITLADIQGELHGHTTWSDGTASIAEMAEAARRRGYRYWNVSDHSVGLGMVSGLDAARLAEQAREIEQLNRQWEAEGVDFRLLRGIEVEILADGSLALPDEVLAGLDVVVASIHSGLRQDRETITERCLRAVRNPHVDILGHPTGRLLGSRLPSALDVERVLQACAETGTVVEINAHPSRLDLNDAYARRAMELGCKLAINSDAHAPGGMEILEYGIGVARRAWLRAEDVVNTRPLPEMLALLKG</sequence>
<evidence type="ECO:0000256" key="17">
    <source>
        <dbReference type="ARBA" id="ARBA00035726"/>
    </source>
</evidence>
<dbReference type="InterPro" id="IPR010996">
    <property type="entry name" value="HHH_MUS81"/>
</dbReference>
<dbReference type="GO" id="GO:0042578">
    <property type="term" value="F:phosphoric ester hydrolase activity"/>
    <property type="evidence" value="ECO:0007669"/>
    <property type="project" value="TreeGrafter"/>
</dbReference>
<comment type="subcellular location">
    <subcellularLocation>
        <location evidence="2">Cytoplasm</location>
    </subcellularLocation>
</comment>
<evidence type="ECO:0000313" key="25">
    <source>
        <dbReference type="EMBL" id="TQE96822.1"/>
    </source>
</evidence>
<dbReference type="SUPFAM" id="SSF89550">
    <property type="entry name" value="PHP domain-like"/>
    <property type="match status" value="1"/>
</dbReference>
<evidence type="ECO:0000256" key="1">
    <source>
        <dbReference type="ARBA" id="ARBA00001946"/>
    </source>
</evidence>
<evidence type="ECO:0000259" key="23">
    <source>
        <dbReference type="SMART" id="SM00481"/>
    </source>
</evidence>
<name>A0A540VJC5_9CHLR</name>
<evidence type="ECO:0000256" key="7">
    <source>
        <dbReference type="ARBA" id="ARBA00022634"/>
    </source>
</evidence>
<dbReference type="InterPro" id="IPR022311">
    <property type="entry name" value="PolX-like"/>
</dbReference>
<dbReference type="GO" id="GO:0140078">
    <property type="term" value="F:class I DNA-(apurinic or apyrimidinic site) endonuclease activity"/>
    <property type="evidence" value="ECO:0007669"/>
    <property type="project" value="UniProtKB-EC"/>
</dbReference>
<dbReference type="SUPFAM" id="SSF47802">
    <property type="entry name" value="DNA polymerase beta, N-terminal domain-like"/>
    <property type="match status" value="1"/>
</dbReference>
<evidence type="ECO:0000259" key="24">
    <source>
        <dbReference type="SMART" id="SM00483"/>
    </source>
</evidence>
<keyword evidence="26" id="KW-1185">Reference proteome</keyword>
<feature type="domain" description="Helix-hairpin-helix DNA-binding motif class 1" evidence="22">
    <location>
        <begin position="60"/>
        <end position="79"/>
    </location>
</feature>
<dbReference type="InterPro" id="IPR002008">
    <property type="entry name" value="DNA_pol_X_beta-like"/>
</dbReference>
<dbReference type="InterPro" id="IPR050243">
    <property type="entry name" value="PHP_phosphatase"/>
</dbReference>
<dbReference type="InterPro" id="IPR037160">
    <property type="entry name" value="DNA_Pol_thumb_sf"/>
</dbReference>
<evidence type="ECO:0000256" key="9">
    <source>
        <dbReference type="ARBA" id="ARBA00022695"/>
    </source>
</evidence>
<dbReference type="EMBL" id="VIGC01000006">
    <property type="protein sequence ID" value="TQE96822.1"/>
    <property type="molecule type" value="Genomic_DNA"/>
</dbReference>
<keyword evidence="10" id="KW-0235">DNA replication</keyword>
<dbReference type="AlphaFoldDB" id="A0A540VJC5"/>
<dbReference type="GO" id="GO:0008270">
    <property type="term" value="F:zinc ion binding"/>
    <property type="evidence" value="ECO:0007669"/>
    <property type="project" value="TreeGrafter"/>
</dbReference>
<dbReference type="SUPFAM" id="SSF158702">
    <property type="entry name" value="Sec63 N-terminal domain-like"/>
    <property type="match status" value="1"/>
</dbReference>
<evidence type="ECO:0000256" key="16">
    <source>
        <dbReference type="ARBA" id="ARBA00035717"/>
    </source>
</evidence>
<dbReference type="GO" id="GO:0006281">
    <property type="term" value="P:DNA repair"/>
    <property type="evidence" value="ECO:0007669"/>
    <property type="project" value="UniProtKB-KW"/>
</dbReference>
<dbReference type="InterPro" id="IPR016195">
    <property type="entry name" value="Pol/histidinol_Pase-like"/>
</dbReference>
<dbReference type="NCBIfam" id="NF006375">
    <property type="entry name" value="PRK08609.1"/>
    <property type="match status" value="1"/>
</dbReference>
<dbReference type="InterPro" id="IPR029398">
    <property type="entry name" value="PolB_thumb"/>
</dbReference>
<dbReference type="GO" id="GO:0005829">
    <property type="term" value="C:cytosol"/>
    <property type="evidence" value="ECO:0007669"/>
    <property type="project" value="TreeGrafter"/>
</dbReference>
<dbReference type="SMART" id="SM00483">
    <property type="entry name" value="POLXc"/>
    <property type="match status" value="1"/>
</dbReference>
<dbReference type="Gene3D" id="3.30.460.10">
    <property type="entry name" value="Beta Polymerase, domain 2"/>
    <property type="match status" value="1"/>
</dbReference>
<dbReference type="GO" id="GO:0004527">
    <property type="term" value="F:exonuclease activity"/>
    <property type="evidence" value="ECO:0007669"/>
    <property type="project" value="UniProtKB-KW"/>
</dbReference>
<evidence type="ECO:0000256" key="13">
    <source>
        <dbReference type="ARBA" id="ARBA00022932"/>
    </source>
</evidence>
<feature type="domain" description="Polymerase/histidinol phosphatase N-terminal" evidence="23">
    <location>
        <begin position="357"/>
        <end position="440"/>
    </location>
</feature>
<dbReference type="InterPro" id="IPR027421">
    <property type="entry name" value="DNA_pol_lamdba_lyase_dom_sf"/>
</dbReference>
<dbReference type="Gene3D" id="1.10.150.20">
    <property type="entry name" value="5' to 3' exonuclease, C-terminal subdomain"/>
    <property type="match status" value="1"/>
</dbReference>
<dbReference type="Gene3D" id="1.10.150.110">
    <property type="entry name" value="DNA polymerase beta, N-terminal domain-like"/>
    <property type="match status" value="1"/>
</dbReference>
<dbReference type="Pfam" id="PF14520">
    <property type="entry name" value="HHH_5"/>
    <property type="match status" value="1"/>
</dbReference>
<evidence type="ECO:0000256" key="2">
    <source>
        <dbReference type="ARBA" id="ARBA00004496"/>
    </source>
</evidence>
<dbReference type="NCBIfam" id="NF005928">
    <property type="entry name" value="PRK07945.1"/>
    <property type="match status" value="1"/>
</dbReference>
<feature type="domain" description="Helix-hairpin-helix DNA-binding motif class 1" evidence="22">
    <location>
        <begin position="135"/>
        <end position="154"/>
    </location>
</feature>
<evidence type="ECO:0000256" key="21">
    <source>
        <dbReference type="ARBA" id="ARBA00049244"/>
    </source>
</evidence>
<evidence type="ECO:0000256" key="20">
    <source>
        <dbReference type="ARBA" id="ARBA00045548"/>
    </source>
</evidence>
<reference evidence="25 26" key="1">
    <citation type="submission" date="2019-06" db="EMBL/GenBank/DDBJ databases">
        <title>Genome sequence of Litorilinea aerophila BAA-2444.</title>
        <authorList>
            <person name="Maclea K.S."/>
            <person name="Maurais E.G."/>
            <person name="Iannazzi L.C."/>
        </authorList>
    </citation>
    <scope>NUCLEOTIDE SEQUENCE [LARGE SCALE GENOMIC DNA]</scope>
    <source>
        <strain evidence="25 26">ATCC BAA-2444</strain>
    </source>
</reference>
<keyword evidence="9" id="KW-0548">Nucleotidyltransferase</keyword>
<dbReference type="FunFam" id="3.20.20.140:FF:000047">
    <property type="entry name" value="PHP domain-containing protein"/>
    <property type="match status" value="1"/>
</dbReference>
<comment type="function">
    <text evidence="20">Repair polymerase that plays a key role in base-excision repair. During this process, the damaged base is excised by specific DNA glycosylases, the DNA backbone is nicked at the abasic site by an apurinic/apyrimidic (AP) endonuclease, and POLB removes 5'-deoxyribose-phosphate from the preincised AP site acting as a 5'-deoxyribose-phosphate lyase (5'-dRP lyase); through its DNA polymerase activity, it adds one nucleotide to the 3' end of the arising single-nucleotide gap. Conducts 'gap-filling' DNA synthesis in a stepwise distributive fashion rather than in a processive fashion as for other DNA polymerases. It is also able to cleave sugar-phosphate bonds 3' to an intact AP site, acting as an AP lyase.</text>
</comment>
<dbReference type="InParanoid" id="A0A540VJC5"/>
<dbReference type="PIRSF" id="PIRSF005047">
    <property type="entry name" value="UCP005047_YshC"/>
    <property type="match status" value="1"/>
</dbReference>
<evidence type="ECO:0000256" key="3">
    <source>
        <dbReference type="ARBA" id="ARBA00012417"/>
    </source>
</evidence>
<dbReference type="InterPro" id="IPR004013">
    <property type="entry name" value="PHP_dom"/>
</dbReference>
<dbReference type="InterPro" id="IPR003583">
    <property type="entry name" value="Hlx-hairpin-Hlx_DNA-bd_motif"/>
</dbReference>
<keyword evidence="11" id="KW-0227">DNA damage</keyword>
<dbReference type="Gene3D" id="3.20.20.140">
    <property type="entry name" value="Metal-dependent hydrolases"/>
    <property type="match status" value="1"/>
</dbReference>
<evidence type="ECO:0000256" key="6">
    <source>
        <dbReference type="ARBA" id="ARBA00022481"/>
    </source>
</evidence>
<dbReference type="Pfam" id="PF14716">
    <property type="entry name" value="HHH_8"/>
    <property type="match status" value="1"/>
</dbReference>
<dbReference type="InterPro" id="IPR047967">
    <property type="entry name" value="PolX_PHP"/>
</dbReference>
<dbReference type="Pfam" id="PF14791">
    <property type="entry name" value="DNA_pol_B_thumb"/>
    <property type="match status" value="1"/>
</dbReference>
<dbReference type="GO" id="GO:0003887">
    <property type="term" value="F:DNA-directed DNA polymerase activity"/>
    <property type="evidence" value="ECO:0007669"/>
    <property type="project" value="UniProtKB-KW"/>
</dbReference>
<keyword evidence="15" id="KW-0234">DNA repair</keyword>
<evidence type="ECO:0000256" key="5">
    <source>
        <dbReference type="ARBA" id="ARBA00020020"/>
    </source>
</evidence>
<comment type="catalytic activity">
    <reaction evidence="19">
        <text>a 5'-end 2'-deoxyribose-2'-deoxyribonucleotide-DNA = (2E,4S)-4-hydroxypenten-2-al-5-phosphate + a 5'-end 5'-phospho-2'-deoxyribonucleoside-DNA + H(+)</text>
        <dbReference type="Rhea" id="RHEA:76255"/>
        <dbReference type="Rhea" id="RHEA-COMP:13180"/>
        <dbReference type="Rhea" id="RHEA-COMP:18657"/>
        <dbReference type="ChEBI" id="CHEBI:15378"/>
        <dbReference type="ChEBI" id="CHEBI:136412"/>
        <dbReference type="ChEBI" id="CHEBI:195194"/>
        <dbReference type="ChEBI" id="CHEBI:195195"/>
    </reaction>
</comment>
<dbReference type="Pfam" id="PF02811">
    <property type="entry name" value="PHP"/>
    <property type="match status" value="1"/>
</dbReference>
<dbReference type="OrthoDB" id="9808747at2"/>
<keyword evidence="13" id="KW-0239">DNA-directed DNA polymerase</keyword>
<protein>
    <recommendedName>
        <fullName evidence="5">DNA polymerase beta</fullName>
        <ecNumber evidence="3">2.7.7.7</ecNumber>
        <ecNumber evidence="4">4.2.99.18</ecNumber>
    </recommendedName>
    <alternativeName>
        <fullName evidence="16">5'-deoxyribose-phosphate lyase</fullName>
    </alternativeName>
    <alternativeName>
        <fullName evidence="17">AP lyase</fullName>
    </alternativeName>
</protein>
<keyword evidence="25" id="KW-0378">Hydrolase</keyword>
<keyword evidence="14" id="KW-0915">Sodium</keyword>
<dbReference type="Gene3D" id="3.30.210.10">
    <property type="entry name" value="DNA polymerase, thumb domain"/>
    <property type="match status" value="1"/>
</dbReference>
<comment type="caution">
    <text evidence="25">The sequence shown here is derived from an EMBL/GenBank/DDBJ whole genome shotgun (WGS) entry which is preliminary data.</text>
</comment>
<dbReference type="CDD" id="cd07436">
    <property type="entry name" value="PHP_PolX"/>
    <property type="match status" value="1"/>
</dbReference>
<evidence type="ECO:0000256" key="18">
    <source>
        <dbReference type="ARBA" id="ARBA00044632"/>
    </source>
</evidence>
<dbReference type="PANTHER" id="PTHR36928:SF1">
    <property type="entry name" value="PHOSPHATASE YCDX-RELATED"/>
    <property type="match status" value="1"/>
</dbReference>
<keyword evidence="25" id="KW-0269">Exonuclease</keyword>
<dbReference type="InterPro" id="IPR043519">
    <property type="entry name" value="NT_sf"/>
</dbReference>
<comment type="catalytic activity">
    <reaction evidence="21">
        <text>DNA(n) + a 2'-deoxyribonucleoside 5'-triphosphate = DNA(n+1) + diphosphate</text>
        <dbReference type="Rhea" id="RHEA:22508"/>
        <dbReference type="Rhea" id="RHEA-COMP:17339"/>
        <dbReference type="Rhea" id="RHEA-COMP:17340"/>
        <dbReference type="ChEBI" id="CHEBI:33019"/>
        <dbReference type="ChEBI" id="CHEBI:61560"/>
        <dbReference type="ChEBI" id="CHEBI:173112"/>
        <dbReference type="EC" id="2.7.7.7"/>
    </reaction>
</comment>
<dbReference type="EC" id="2.7.7.7" evidence="3"/>
<dbReference type="Proteomes" id="UP000317371">
    <property type="component" value="Unassembled WGS sequence"/>
</dbReference>
<dbReference type="EC" id="4.2.99.18" evidence="4"/>
<dbReference type="CDD" id="cd00141">
    <property type="entry name" value="NT_POLXc"/>
    <property type="match status" value="1"/>
</dbReference>
<evidence type="ECO:0000256" key="14">
    <source>
        <dbReference type="ARBA" id="ARBA00023053"/>
    </source>
</evidence>
<evidence type="ECO:0000256" key="4">
    <source>
        <dbReference type="ARBA" id="ARBA00012720"/>
    </source>
</evidence>
<dbReference type="InterPro" id="IPR002054">
    <property type="entry name" value="DNA-dir_DNA_pol_X"/>
</dbReference>
<evidence type="ECO:0000256" key="10">
    <source>
        <dbReference type="ARBA" id="ARBA00022705"/>
    </source>
</evidence>
<keyword evidence="25" id="KW-0540">Nuclease</keyword>
<evidence type="ECO:0000259" key="22">
    <source>
        <dbReference type="SMART" id="SM00278"/>
    </source>
</evidence>
<keyword evidence="7" id="KW-0237">DNA synthesis</keyword>
<evidence type="ECO:0000256" key="11">
    <source>
        <dbReference type="ARBA" id="ARBA00022763"/>
    </source>
</evidence>
<dbReference type="SUPFAM" id="SSF81301">
    <property type="entry name" value="Nucleotidyltransferase"/>
    <property type="match status" value="1"/>
</dbReference>
<keyword evidence="6" id="KW-0488">Methylation</keyword>
<feature type="domain" description="Helix-hairpin-helix DNA-binding motif class 1" evidence="22">
    <location>
        <begin position="100"/>
        <end position="119"/>
    </location>
</feature>
<dbReference type="RefSeq" id="WP_141609194.1">
    <property type="nucleotide sequence ID" value="NZ_VIGC02000006.1"/>
</dbReference>